<reference evidence="1" key="1">
    <citation type="submission" date="2020-03" db="EMBL/GenBank/DDBJ databases">
        <title>The deep terrestrial virosphere.</title>
        <authorList>
            <person name="Holmfeldt K."/>
            <person name="Nilsson E."/>
            <person name="Simone D."/>
            <person name="Lopez-Fernandez M."/>
            <person name="Wu X."/>
            <person name="de Brujin I."/>
            <person name="Lundin D."/>
            <person name="Andersson A."/>
            <person name="Bertilsson S."/>
            <person name="Dopson M."/>
        </authorList>
    </citation>
    <scope>NUCLEOTIDE SEQUENCE</scope>
    <source>
        <strain evidence="1">MM415B01807</strain>
    </source>
</reference>
<dbReference type="InterPro" id="IPR029052">
    <property type="entry name" value="Metallo-depent_PP-like"/>
</dbReference>
<evidence type="ECO:0000313" key="1">
    <source>
        <dbReference type="EMBL" id="QJA56715.1"/>
    </source>
</evidence>
<name>A0A6M3IH50_9ZZZZ</name>
<organism evidence="1">
    <name type="scientific">viral metagenome</name>
    <dbReference type="NCBI Taxonomy" id="1070528"/>
    <lineage>
        <taxon>unclassified sequences</taxon>
        <taxon>metagenomes</taxon>
        <taxon>organismal metagenomes</taxon>
    </lineage>
</organism>
<proteinExistence type="predicted"/>
<protein>
    <submittedName>
        <fullName evidence="1">Putative calcineurin-like phosphoesterase</fullName>
    </submittedName>
</protein>
<dbReference type="SUPFAM" id="SSF56300">
    <property type="entry name" value="Metallo-dependent phosphatases"/>
    <property type="match status" value="1"/>
</dbReference>
<accession>A0A6M3IH50</accession>
<gene>
    <name evidence="1" type="ORF">MM415B01807_0013</name>
</gene>
<dbReference type="AlphaFoldDB" id="A0A6M3IH50"/>
<sequence>MKRIAALFDIHRPFNIPLDPVLEFLKDFKPHITVIGGDAHDFPSLSSWVSDQSRTLDGGTIKENLDDLNENVLKPVRRAVGNGEMVYLEGNHEWRVRLAAQQRPDIRGLIELERNIPKDIEFLPMNVPYRANSNLVFIHGLVKGMGATIYHARRTVEAYHRTVIYGHYHTFQTHMTVSPVDVEDYYMGISVGCLCDLNPDFMKNKPNAWAHGFCFGYLEKDDTFQIDPIPIVKNKFWALGRRYK</sequence>
<dbReference type="EMBL" id="MT141235">
    <property type="protein sequence ID" value="QJA56715.1"/>
    <property type="molecule type" value="Genomic_DNA"/>
</dbReference>